<feature type="domain" description="N-acetyltransferase" evidence="1">
    <location>
        <begin position="1"/>
        <end position="147"/>
    </location>
</feature>
<dbReference type="EMBL" id="VSSQ01049085">
    <property type="protein sequence ID" value="MPN03160.1"/>
    <property type="molecule type" value="Genomic_DNA"/>
</dbReference>
<name>A0A645EP77_9ZZZZ</name>
<dbReference type="InterPro" id="IPR000182">
    <property type="entry name" value="GNAT_dom"/>
</dbReference>
<accession>A0A645EP77</accession>
<dbReference type="PANTHER" id="PTHR43415">
    <property type="entry name" value="SPERMIDINE N(1)-ACETYLTRANSFERASE"/>
    <property type="match status" value="1"/>
</dbReference>
<dbReference type="AlphaFoldDB" id="A0A645EP77"/>
<dbReference type="Pfam" id="PF13302">
    <property type="entry name" value="Acetyltransf_3"/>
    <property type="match status" value="1"/>
</dbReference>
<dbReference type="Gene3D" id="3.40.630.30">
    <property type="match status" value="1"/>
</dbReference>
<reference evidence="2" key="1">
    <citation type="submission" date="2019-08" db="EMBL/GenBank/DDBJ databases">
        <authorList>
            <person name="Kucharzyk K."/>
            <person name="Murdoch R.W."/>
            <person name="Higgins S."/>
            <person name="Loffler F."/>
        </authorList>
    </citation>
    <scope>NUCLEOTIDE SEQUENCE</scope>
</reference>
<evidence type="ECO:0000313" key="2">
    <source>
        <dbReference type="EMBL" id="MPN03160.1"/>
    </source>
</evidence>
<sequence>MINDPQIEAMIGGWSWPVSHKEQEAWIIKEQSNSNTKRFIVEIAGKPMGLVILANLDWKNRCAFTGIKLHPKAPKNCGIGTDAMMTLQKYAFTELQLHRLETTRIEYNKASEKLHIKCGWKIEGLARLAVFKQGKYHNLVYGSILAEDFFRIDTVNQDV</sequence>
<gene>
    <name evidence="2" type="ORF">SDC9_150385</name>
</gene>
<dbReference type="PANTHER" id="PTHR43415:SF3">
    <property type="entry name" value="GNAT-FAMILY ACETYLTRANSFERASE"/>
    <property type="match status" value="1"/>
</dbReference>
<proteinExistence type="predicted"/>
<evidence type="ECO:0000259" key="1">
    <source>
        <dbReference type="PROSITE" id="PS51186"/>
    </source>
</evidence>
<dbReference type="InterPro" id="IPR016181">
    <property type="entry name" value="Acyl_CoA_acyltransferase"/>
</dbReference>
<dbReference type="SUPFAM" id="SSF55729">
    <property type="entry name" value="Acyl-CoA N-acyltransferases (Nat)"/>
    <property type="match status" value="1"/>
</dbReference>
<organism evidence="2">
    <name type="scientific">bioreactor metagenome</name>
    <dbReference type="NCBI Taxonomy" id="1076179"/>
    <lineage>
        <taxon>unclassified sequences</taxon>
        <taxon>metagenomes</taxon>
        <taxon>ecological metagenomes</taxon>
    </lineage>
</organism>
<dbReference type="GO" id="GO:0016747">
    <property type="term" value="F:acyltransferase activity, transferring groups other than amino-acyl groups"/>
    <property type="evidence" value="ECO:0007669"/>
    <property type="project" value="InterPro"/>
</dbReference>
<comment type="caution">
    <text evidence="2">The sequence shown here is derived from an EMBL/GenBank/DDBJ whole genome shotgun (WGS) entry which is preliminary data.</text>
</comment>
<dbReference type="PROSITE" id="PS51186">
    <property type="entry name" value="GNAT"/>
    <property type="match status" value="1"/>
</dbReference>
<protein>
    <recommendedName>
        <fullName evidence="1">N-acetyltransferase domain-containing protein</fullName>
    </recommendedName>
</protein>